<proteinExistence type="inferred from homology"/>
<keyword evidence="4" id="KW-0560">Oxidoreductase</keyword>
<dbReference type="PRINTS" id="PR00420">
    <property type="entry name" value="RNGMNOXGNASE"/>
</dbReference>
<keyword evidence="5" id="KW-0503">Monooxygenase</keyword>
<feature type="transmembrane region" description="Helical" evidence="6">
    <location>
        <begin position="6"/>
        <end position="26"/>
    </location>
</feature>
<keyword evidence="2" id="KW-0285">Flavoprotein</keyword>
<evidence type="ECO:0000313" key="8">
    <source>
        <dbReference type="EMBL" id="KUI64358.1"/>
    </source>
</evidence>
<dbReference type="PANTHER" id="PTHR13789:SF147">
    <property type="entry name" value="PUTATIVE (AFU_ORTHOLOGUE AFUA_2G01950)-RELATED"/>
    <property type="match status" value="1"/>
</dbReference>
<dbReference type="GO" id="GO:0004497">
    <property type="term" value="F:monooxygenase activity"/>
    <property type="evidence" value="ECO:0007669"/>
    <property type="project" value="UniProtKB-KW"/>
</dbReference>
<dbReference type="GO" id="GO:0071949">
    <property type="term" value="F:FAD binding"/>
    <property type="evidence" value="ECO:0007669"/>
    <property type="project" value="InterPro"/>
</dbReference>
<name>A0A194VK64_CYTMA</name>
<dbReference type="OrthoDB" id="420606at2759"/>
<accession>A0A194VK64</accession>
<dbReference type="Gene3D" id="3.50.50.60">
    <property type="entry name" value="FAD/NAD(P)-binding domain"/>
    <property type="match status" value="1"/>
</dbReference>
<evidence type="ECO:0000256" key="6">
    <source>
        <dbReference type="SAM" id="Phobius"/>
    </source>
</evidence>
<dbReference type="Proteomes" id="UP000078559">
    <property type="component" value="Unassembled WGS sequence"/>
</dbReference>
<evidence type="ECO:0000313" key="9">
    <source>
        <dbReference type="Proteomes" id="UP000078559"/>
    </source>
</evidence>
<sequence length="437" mass="48332">MATFQSGFHICIVGAGIVGLAGGILLRRHGFKVTIIEKDVTLHTIGAGIQLHPNALRVLQELGVYNSVRSKSILTDAIILKEYATGKTMHTQDLLEAARKYGAPVLTVHRPHLRQVLYDEALASGVEFRFGFTIKAGSSDLGKGTLTLRGESGAIESLQADLFIGADGANSAMREAVTGRKLEAIPHGKVVHRIVIDETHIRERPNLRYLVEKPNIIVWMGPQSQAITYSLGGMFNIAFTRPWSLDPADAFFGPQVVDLGAFQADLAAESWDPQLRELISLGSDCLRWMFFEPKIDDEKTPWVDATARFCLVGDSAHQTLPYLAQGAAMGLESVSVLASLLAKASDEKQVRDSLELYQRLRKERTGHIIRASLKNGEIWQLPNGPLKDERDRVFLHETPSAGFPNLLADPFFQSWLWGFDAHKTADEAWDLLAWQSE</sequence>
<protein>
    <submittedName>
        <fullName evidence="8">3-hydroxybenzoate 6-hydroxylase</fullName>
    </submittedName>
</protein>
<dbReference type="Pfam" id="PF01494">
    <property type="entry name" value="FAD_binding_3"/>
    <property type="match status" value="2"/>
</dbReference>
<evidence type="ECO:0000256" key="3">
    <source>
        <dbReference type="ARBA" id="ARBA00022827"/>
    </source>
</evidence>
<organism evidence="8 9">
    <name type="scientific">Cytospora mali</name>
    <name type="common">Apple Valsa canker fungus</name>
    <name type="synonym">Valsa mali</name>
    <dbReference type="NCBI Taxonomy" id="578113"/>
    <lineage>
        <taxon>Eukaryota</taxon>
        <taxon>Fungi</taxon>
        <taxon>Dikarya</taxon>
        <taxon>Ascomycota</taxon>
        <taxon>Pezizomycotina</taxon>
        <taxon>Sordariomycetes</taxon>
        <taxon>Sordariomycetidae</taxon>
        <taxon>Diaporthales</taxon>
        <taxon>Cytosporaceae</taxon>
        <taxon>Cytospora</taxon>
    </lineage>
</organism>
<keyword evidence="3" id="KW-0274">FAD</keyword>
<dbReference type="SMR" id="A0A194VK64"/>
<comment type="similarity">
    <text evidence="1">Belongs to the paxM FAD-dependent monooxygenase family.</text>
</comment>
<keyword evidence="6" id="KW-0812">Transmembrane</keyword>
<dbReference type="InterPro" id="IPR002938">
    <property type="entry name" value="FAD-bd"/>
</dbReference>
<evidence type="ECO:0000256" key="1">
    <source>
        <dbReference type="ARBA" id="ARBA00007992"/>
    </source>
</evidence>
<evidence type="ECO:0000256" key="5">
    <source>
        <dbReference type="ARBA" id="ARBA00023033"/>
    </source>
</evidence>
<dbReference type="AlphaFoldDB" id="A0A194VK64"/>
<evidence type="ECO:0000259" key="7">
    <source>
        <dbReference type="Pfam" id="PF01494"/>
    </source>
</evidence>
<keyword evidence="6" id="KW-1133">Transmembrane helix</keyword>
<reference evidence="8" key="1">
    <citation type="submission" date="2014-12" db="EMBL/GenBank/DDBJ databases">
        <title>Genome Sequence of Valsa Canker Pathogens Uncovers a Specific Adaption of Colonization on Woody Bark.</title>
        <authorList>
            <person name="Yin Z."/>
            <person name="Liu H."/>
            <person name="Gao X."/>
            <person name="Li Z."/>
            <person name="Song N."/>
            <person name="Ke X."/>
            <person name="Dai Q."/>
            <person name="Wu Y."/>
            <person name="Sun Y."/>
            <person name="Xu J.-R."/>
            <person name="Kang Z.K."/>
            <person name="Wang L."/>
            <person name="Huang L."/>
        </authorList>
    </citation>
    <scope>NUCLEOTIDE SEQUENCE [LARGE SCALE GENOMIC DNA]</scope>
    <source>
        <strain evidence="8">03-8</strain>
    </source>
</reference>
<dbReference type="PANTHER" id="PTHR13789">
    <property type="entry name" value="MONOOXYGENASE"/>
    <property type="match status" value="1"/>
</dbReference>
<evidence type="ECO:0000256" key="4">
    <source>
        <dbReference type="ARBA" id="ARBA00023002"/>
    </source>
</evidence>
<keyword evidence="9" id="KW-1185">Reference proteome</keyword>
<dbReference type="InterPro" id="IPR050493">
    <property type="entry name" value="FAD-dep_Monooxygenase_BioMet"/>
</dbReference>
<evidence type="ECO:0000256" key="2">
    <source>
        <dbReference type="ARBA" id="ARBA00022630"/>
    </source>
</evidence>
<keyword evidence="6" id="KW-0472">Membrane</keyword>
<dbReference type="InterPro" id="IPR036188">
    <property type="entry name" value="FAD/NAD-bd_sf"/>
</dbReference>
<feature type="domain" description="FAD-binding" evidence="7">
    <location>
        <begin position="308"/>
        <end position="370"/>
    </location>
</feature>
<feature type="domain" description="FAD-binding" evidence="7">
    <location>
        <begin position="10"/>
        <end position="192"/>
    </location>
</feature>
<gene>
    <name evidence="8" type="ORF">VM1G_11163</name>
</gene>
<dbReference type="EMBL" id="KN796132">
    <property type="protein sequence ID" value="KUI64358.1"/>
    <property type="molecule type" value="Genomic_DNA"/>
</dbReference>
<dbReference type="SUPFAM" id="SSF51905">
    <property type="entry name" value="FAD/NAD(P)-binding domain"/>
    <property type="match status" value="1"/>
</dbReference>